<evidence type="ECO:0000256" key="5">
    <source>
        <dbReference type="ARBA" id="ARBA00023014"/>
    </source>
</evidence>
<keyword evidence="4" id="KW-0408">Iron</keyword>
<gene>
    <name evidence="8" type="primary">Fdx2</name>
    <name evidence="8" type="ORF">NPIL_407521</name>
</gene>
<accession>A0A8X6TYT4</accession>
<dbReference type="EMBL" id="BMAW01067850">
    <property type="protein sequence ID" value="GFT61637.1"/>
    <property type="molecule type" value="Genomic_DNA"/>
</dbReference>
<dbReference type="GO" id="GO:0051537">
    <property type="term" value="F:2 iron, 2 sulfur cluster binding"/>
    <property type="evidence" value="ECO:0007669"/>
    <property type="project" value="UniProtKB-KW"/>
</dbReference>
<organism evidence="8 9">
    <name type="scientific">Nephila pilipes</name>
    <name type="common">Giant wood spider</name>
    <name type="synonym">Nephila maculata</name>
    <dbReference type="NCBI Taxonomy" id="299642"/>
    <lineage>
        <taxon>Eukaryota</taxon>
        <taxon>Metazoa</taxon>
        <taxon>Ecdysozoa</taxon>
        <taxon>Arthropoda</taxon>
        <taxon>Chelicerata</taxon>
        <taxon>Arachnida</taxon>
        <taxon>Araneae</taxon>
        <taxon>Araneomorphae</taxon>
        <taxon>Entelegynae</taxon>
        <taxon>Araneoidea</taxon>
        <taxon>Nephilidae</taxon>
        <taxon>Nephila</taxon>
    </lineage>
</organism>
<proteinExistence type="inferred from homology"/>
<keyword evidence="2" id="KW-0001">2Fe-2S</keyword>
<evidence type="ECO:0000259" key="7">
    <source>
        <dbReference type="Pfam" id="PF00111"/>
    </source>
</evidence>
<name>A0A8X6TYT4_NEPPI</name>
<comment type="caution">
    <text evidence="8">The sequence shown here is derived from an EMBL/GenBank/DDBJ whole genome shotgun (WGS) entry which is preliminary data.</text>
</comment>
<keyword evidence="5" id="KW-0411">Iron-sulfur</keyword>
<keyword evidence="3" id="KW-0479">Metal-binding</keyword>
<dbReference type="GO" id="GO:0046872">
    <property type="term" value="F:metal ion binding"/>
    <property type="evidence" value="ECO:0007669"/>
    <property type="project" value="UniProtKB-KW"/>
</dbReference>
<dbReference type="PRINTS" id="PR00355">
    <property type="entry name" value="ADRENODOXIN"/>
</dbReference>
<dbReference type="OrthoDB" id="6417395at2759"/>
<feature type="domain" description="2Fe-2S ferredoxin-type" evidence="7">
    <location>
        <begin position="95"/>
        <end position="172"/>
    </location>
</feature>
<dbReference type="InterPro" id="IPR012675">
    <property type="entry name" value="Beta-grasp_dom_sf"/>
</dbReference>
<dbReference type="Proteomes" id="UP000887013">
    <property type="component" value="Unassembled WGS sequence"/>
</dbReference>
<dbReference type="GO" id="GO:0005739">
    <property type="term" value="C:mitochondrion"/>
    <property type="evidence" value="ECO:0007669"/>
    <property type="project" value="TreeGrafter"/>
</dbReference>
<dbReference type="SUPFAM" id="SSF54292">
    <property type="entry name" value="2Fe-2S ferredoxin-like"/>
    <property type="match status" value="1"/>
</dbReference>
<dbReference type="AlphaFoldDB" id="A0A8X6TYT4"/>
<evidence type="ECO:0000313" key="8">
    <source>
        <dbReference type="EMBL" id="GFT61637.1"/>
    </source>
</evidence>
<evidence type="ECO:0000313" key="9">
    <source>
        <dbReference type="Proteomes" id="UP000887013"/>
    </source>
</evidence>
<evidence type="ECO:0000256" key="2">
    <source>
        <dbReference type="ARBA" id="ARBA00022714"/>
    </source>
</evidence>
<dbReference type="InterPro" id="IPR001041">
    <property type="entry name" value="2Fe-2S_ferredoxin-type"/>
</dbReference>
<dbReference type="GO" id="GO:0009055">
    <property type="term" value="F:electron transfer activity"/>
    <property type="evidence" value="ECO:0007669"/>
    <property type="project" value="TreeGrafter"/>
</dbReference>
<dbReference type="Pfam" id="PF00111">
    <property type="entry name" value="Fer2"/>
    <property type="match status" value="1"/>
</dbReference>
<comment type="similarity">
    <text evidence="1">Belongs to the adrenodoxin/putidaredoxin family.</text>
</comment>
<dbReference type="InterPro" id="IPR036010">
    <property type="entry name" value="2Fe-2S_ferredoxin-like_sf"/>
</dbReference>
<protein>
    <submittedName>
        <fullName evidence="8">Ferredoxin-2, mitochondrial</fullName>
    </submittedName>
</protein>
<evidence type="ECO:0000256" key="4">
    <source>
        <dbReference type="ARBA" id="ARBA00023004"/>
    </source>
</evidence>
<reference evidence="8" key="1">
    <citation type="submission" date="2020-08" db="EMBL/GenBank/DDBJ databases">
        <title>Multicomponent nature underlies the extraordinary mechanical properties of spider dragline silk.</title>
        <authorList>
            <person name="Kono N."/>
            <person name="Nakamura H."/>
            <person name="Mori M."/>
            <person name="Yoshida Y."/>
            <person name="Ohtoshi R."/>
            <person name="Malay A.D."/>
            <person name="Moran D.A.P."/>
            <person name="Tomita M."/>
            <person name="Numata K."/>
            <person name="Arakawa K."/>
        </authorList>
    </citation>
    <scope>NUCLEOTIDE SEQUENCE</scope>
</reference>
<evidence type="ECO:0000256" key="3">
    <source>
        <dbReference type="ARBA" id="ARBA00022723"/>
    </source>
</evidence>
<dbReference type="CDD" id="cd00207">
    <property type="entry name" value="fer2"/>
    <property type="match status" value="1"/>
</dbReference>
<sequence length="193" mass="21877">MRFIARCFCLELFIWNDSVTTLLKMSFSRVLYSVCSSSQNMWLIQNPSVKLQSINLYVSKTFARNKERWFCSAINSETEEEVDKVKFSFVLPKTGEKVDVEGIVGQNVLTVALENNIGMDGACEGNLSCTTCHVYADKKSREILPAPVEKEEDLLDTAPFLKENSRLSCQCVLNKDLEELRYSEIVEPVLIGI</sequence>
<evidence type="ECO:0000256" key="1">
    <source>
        <dbReference type="ARBA" id="ARBA00010914"/>
    </source>
</evidence>
<dbReference type="GO" id="GO:0140647">
    <property type="term" value="P:P450-containing electron transport chain"/>
    <property type="evidence" value="ECO:0007669"/>
    <property type="project" value="InterPro"/>
</dbReference>
<dbReference type="InterPro" id="IPR001055">
    <property type="entry name" value="Adrenodoxin-like"/>
</dbReference>
<keyword evidence="9" id="KW-1185">Reference proteome</keyword>
<dbReference type="PANTHER" id="PTHR23426">
    <property type="entry name" value="FERREDOXIN/ADRENODOXIN"/>
    <property type="match status" value="1"/>
</dbReference>
<evidence type="ECO:0000256" key="6">
    <source>
        <dbReference type="ARBA" id="ARBA00034078"/>
    </source>
</evidence>
<comment type="cofactor">
    <cofactor evidence="6">
        <name>[2Fe-2S] cluster</name>
        <dbReference type="ChEBI" id="CHEBI:190135"/>
    </cofactor>
</comment>
<dbReference type="Gene3D" id="3.10.20.30">
    <property type="match status" value="1"/>
</dbReference>
<dbReference type="PANTHER" id="PTHR23426:SF65">
    <property type="entry name" value="FERREDOXIN-2, MITOCHONDRIAL"/>
    <property type="match status" value="1"/>
</dbReference>